<dbReference type="AlphaFoldDB" id="A0A251XWJ5"/>
<evidence type="ECO:0000313" key="10">
    <source>
        <dbReference type="EMBL" id="OUE09896.1"/>
    </source>
</evidence>
<reference evidence="10 11" key="1">
    <citation type="submission" date="2016-08" db="EMBL/GenBank/DDBJ databases">
        <title>Genome sequence of Clavibacter michiganensis spp. strain CASJ009.</title>
        <authorList>
            <person name="Thapa S.P."/>
            <person name="Coaker G."/>
        </authorList>
    </citation>
    <scope>NUCLEOTIDE SEQUENCE [LARGE SCALE GENOMIC DNA]</scope>
    <source>
        <strain evidence="10">CASJ009</strain>
    </source>
</reference>
<evidence type="ECO:0008006" key="12">
    <source>
        <dbReference type="Google" id="ProtNLM"/>
    </source>
</evidence>
<feature type="transmembrane region" description="Helical" evidence="9">
    <location>
        <begin position="300"/>
        <end position="318"/>
    </location>
</feature>
<sequence length="569" mass="61333">MTDLRTDGGRGPASTGSSVRRPADGTRGGRPSGPLGRFHHRRWGDAWLIGLFGFLLALPLAGQPSVWYDEAATVISATRDWDDLLRMLGTVDAVHGLYYAVMKVWFDLVGYSPTSLRLPSAAFIGLAAAGVVLLTRTVSTRATGVVAGIVFVVIPRSAWMGTEGRSFALGTLIAVALTVVLVLAARRAGSPWQLQARWWALYGLIAWFGASTFIYLALLVGAHGAVILWAVASARVGRRTVRPMIVSLLGWGVSSIVAGLLSLPLVGVVTAQSGQVGWIKPIGPRTPSQVVLTQLFPENAAFAAVAWVLALVGLAMLVRRGVRLVRARRRSTAEPVGEIAAFESAYLHAGWSPTLLQLAVVWFAVPTILLVYASTLTSPLYSPRYLSYTAPAMAMLVAVGILALRWRPAVAIVTAGLVALSLVQVAHDRGTTRKADADWAGISRIVTEERAAEAPGTEEAVVFGPVRRHPKATSRIVAYSYPDAFRGMDDILLRTPPGDTDGLWEESYPLADRVDEVEGADVVWLVTSDRQDIRPEVAEALTPRGFVRTDDWHVKNANVERYERVPAEG</sequence>
<feature type="transmembrane region" description="Helical" evidence="9">
    <location>
        <begin position="205"/>
        <end position="232"/>
    </location>
</feature>
<dbReference type="GO" id="GO:0016763">
    <property type="term" value="F:pentosyltransferase activity"/>
    <property type="evidence" value="ECO:0007669"/>
    <property type="project" value="TreeGrafter"/>
</dbReference>
<proteinExistence type="predicted"/>
<dbReference type="EMBL" id="MDHJ01000001">
    <property type="protein sequence ID" value="OUE09896.1"/>
    <property type="molecule type" value="Genomic_DNA"/>
</dbReference>
<dbReference type="Proteomes" id="UP000195106">
    <property type="component" value="Unassembled WGS sequence"/>
</dbReference>
<dbReference type="InterPro" id="IPR050297">
    <property type="entry name" value="LipidA_mod_glycosyltrf_83"/>
</dbReference>
<feature type="transmembrane region" description="Helical" evidence="9">
    <location>
        <begin position="244"/>
        <end position="266"/>
    </location>
</feature>
<keyword evidence="6 9" id="KW-1133">Transmembrane helix</keyword>
<evidence type="ECO:0000313" key="11">
    <source>
        <dbReference type="Proteomes" id="UP000195106"/>
    </source>
</evidence>
<keyword evidence="3" id="KW-0328">Glycosyltransferase</keyword>
<comment type="subcellular location">
    <subcellularLocation>
        <location evidence="1">Cell membrane</location>
        <topology evidence="1">Multi-pass membrane protein</topology>
    </subcellularLocation>
</comment>
<protein>
    <recommendedName>
        <fullName evidence="12">Glycosyltransferase RgtA/B/C/D-like domain-containing protein</fullName>
    </recommendedName>
</protein>
<accession>A0A251XWJ5</accession>
<name>A0A251XWJ5_9MICO</name>
<evidence type="ECO:0000256" key="3">
    <source>
        <dbReference type="ARBA" id="ARBA00022676"/>
    </source>
</evidence>
<keyword evidence="2" id="KW-1003">Cell membrane</keyword>
<dbReference type="PANTHER" id="PTHR33908">
    <property type="entry name" value="MANNOSYLTRANSFERASE YKCB-RELATED"/>
    <property type="match status" value="1"/>
</dbReference>
<evidence type="ECO:0000256" key="1">
    <source>
        <dbReference type="ARBA" id="ARBA00004651"/>
    </source>
</evidence>
<feature type="transmembrane region" description="Helical" evidence="9">
    <location>
        <begin position="46"/>
        <end position="67"/>
    </location>
</feature>
<dbReference type="GO" id="GO:0005886">
    <property type="term" value="C:plasma membrane"/>
    <property type="evidence" value="ECO:0007669"/>
    <property type="project" value="UniProtKB-SubCell"/>
</dbReference>
<organism evidence="10 11">
    <name type="scientific">Clavibacter michiganensis</name>
    <dbReference type="NCBI Taxonomy" id="28447"/>
    <lineage>
        <taxon>Bacteria</taxon>
        <taxon>Bacillati</taxon>
        <taxon>Actinomycetota</taxon>
        <taxon>Actinomycetes</taxon>
        <taxon>Micrococcales</taxon>
        <taxon>Microbacteriaceae</taxon>
        <taxon>Clavibacter</taxon>
    </lineage>
</organism>
<evidence type="ECO:0000256" key="9">
    <source>
        <dbReference type="SAM" id="Phobius"/>
    </source>
</evidence>
<evidence type="ECO:0000256" key="7">
    <source>
        <dbReference type="ARBA" id="ARBA00023136"/>
    </source>
</evidence>
<feature type="transmembrane region" description="Helical" evidence="9">
    <location>
        <begin position="409"/>
        <end position="427"/>
    </location>
</feature>
<evidence type="ECO:0000256" key="2">
    <source>
        <dbReference type="ARBA" id="ARBA00022475"/>
    </source>
</evidence>
<dbReference type="GO" id="GO:0010041">
    <property type="term" value="P:response to iron(III) ion"/>
    <property type="evidence" value="ECO:0007669"/>
    <property type="project" value="TreeGrafter"/>
</dbReference>
<keyword evidence="5 9" id="KW-0812">Transmembrane</keyword>
<feature type="transmembrane region" description="Helical" evidence="9">
    <location>
        <begin position="385"/>
        <end position="404"/>
    </location>
</feature>
<feature type="transmembrane region" description="Helical" evidence="9">
    <location>
        <begin position="118"/>
        <end position="136"/>
    </location>
</feature>
<evidence type="ECO:0000256" key="5">
    <source>
        <dbReference type="ARBA" id="ARBA00022692"/>
    </source>
</evidence>
<dbReference type="GO" id="GO:0009103">
    <property type="term" value="P:lipopolysaccharide biosynthetic process"/>
    <property type="evidence" value="ECO:0007669"/>
    <property type="project" value="UniProtKB-ARBA"/>
</dbReference>
<feature type="transmembrane region" description="Helical" evidence="9">
    <location>
        <begin position="355"/>
        <end position="373"/>
    </location>
</feature>
<comment type="caution">
    <text evidence="10">The sequence shown here is derived from an EMBL/GenBank/DDBJ whole genome shotgun (WGS) entry which is preliminary data.</text>
</comment>
<keyword evidence="7 9" id="KW-0472">Membrane</keyword>
<keyword evidence="4" id="KW-0808">Transferase</keyword>
<evidence type="ECO:0000256" key="8">
    <source>
        <dbReference type="SAM" id="MobiDB-lite"/>
    </source>
</evidence>
<dbReference type="PANTHER" id="PTHR33908:SF3">
    <property type="entry name" value="UNDECAPRENYL PHOSPHATE-ALPHA-4-AMINO-4-DEOXY-L-ARABINOSE ARABINOSYL TRANSFERASE"/>
    <property type="match status" value="1"/>
</dbReference>
<evidence type="ECO:0000256" key="6">
    <source>
        <dbReference type="ARBA" id="ARBA00022989"/>
    </source>
</evidence>
<evidence type="ECO:0000256" key="4">
    <source>
        <dbReference type="ARBA" id="ARBA00022679"/>
    </source>
</evidence>
<feature type="transmembrane region" description="Helical" evidence="9">
    <location>
        <begin position="166"/>
        <end position="185"/>
    </location>
</feature>
<gene>
    <name evidence="10" type="ORF">CMsap09_13190</name>
</gene>
<feature type="region of interest" description="Disordered" evidence="8">
    <location>
        <begin position="1"/>
        <end position="36"/>
    </location>
</feature>